<dbReference type="EMBL" id="JAIMBW010000001">
    <property type="protein sequence ID" value="MBY4895049.1"/>
    <property type="molecule type" value="Genomic_DNA"/>
</dbReference>
<dbReference type="RefSeq" id="WP_257894513.1">
    <property type="nucleotide sequence ID" value="NZ_JAIMBW010000001.1"/>
</dbReference>
<dbReference type="Gene3D" id="3.40.50.150">
    <property type="entry name" value="Vaccinia Virus protein VP39"/>
    <property type="match status" value="1"/>
</dbReference>
<dbReference type="Proteomes" id="UP000693972">
    <property type="component" value="Unassembled WGS sequence"/>
</dbReference>
<evidence type="ECO:0000313" key="1">
    <source>
        <dbReference type="EMBL" id="MBY4895049.1"/>
    </source>
</evidence>
<keyword evidence="2" id="KW-1185">Reference proteome</keyword>
<organism evidence="1 2">
    <name type="scientific">Gymnodinialimonas phycosphaerae</name>
    <dbReference type="NCBI Taxonomy" id="2841589"/>
    <lineage>
        <taxon>Bacteria</taxon>
        <taxon>Pseudomonadati</taxon>
        <taxon>Pseudomonadota</taxon>
        <taxon>Alphaproteobacteria</taxon>
        <taxon>Rhodobacterales</taxon>
        <taxon>Paracoccaceae</taxon>
        <taxon>Gymnodinialimonas</taxon>
    </lineage>
</organism>
<evidence type="ECO:0000313" key="2">
    <source>
        <dbReference type="Proteomes" id="UP000693972"/>
    </source>
</evidence>
<dbReference type="InterPro" id="IPR029063">
    <property type="entry name" value="SAM-dependent_MTases_sf"/>
</dbReference>
<proteinExistence type="predicted"/>
<accession>A0ABS7MY59</accession>
<reference evidence="1 2" key="1">
    <citation type="submission" date="2021-07" db="EMBL/GenBank/DDBJ databases">
        <title>Karlodiniumbacter phycospheric gen. nov., sp. nov., a phycosphere bacterium isolated from karlodinium veneficum.</title>
        <authorList>
            <person name="Peng Y."/>
            <person name="Jiang L."/>
            <person name="Lee J."/>
        </authorList>
    </citation>
    <scope>NUCLEOTIDE SEQUENCE [LARGE SCALE GENOMIC DNA]</scope>
    <source>
        <strain evidence="1 2">N5</strain>
    </source>
</reference>
<name>A0ABS7MY59_9RHOB</name>
<evidence type="ECO:0008006" key="3">
    <source>
        <dbReference type="Google" id="ProtNLM"/>
    </source>
</evidence>
<dbReference type="SUPFAM" id="SSF53335">
    <property type="entry name" value="S-adenosyl-L-methionine-dependent methyltransferases"/>
    <property type="match status" value="1"/>
</dbReference>
<protein>
    <recommendedName>
        <fullName evidence="3">Methyltransferase domain-containing protein</fullName>
    </recommendedName>
</protein>
<comment type="caution">
    <text evidence="1">The sequence shown here is derived from an EMBL/GenBank/DDBJ whole genome shotgun (WGS) entry which is preliminary data.</text>
</comment>
<gene>
    <name evidence="1" type="ORF">KUL25_20000</name>
</gene>
<sequence>MSDMIIIGRPRTSIHRHWQNYLLRDFTSGMQVRSVINLGATPDAADKEGGRYCDYFPGASFKSLDTRPYDHPDYIQGDLMDENQGHGPYDLVVAMSIIEHIDKPWKAAPVMSSLVAKGGHLFVAMPWFYPTHEGDDFGDHWRARPSGLAHLFEDLELVRESYFPSALRVVRDRKNYWRNEDSTAAGCAVLFRKS</sequence>